<dbReference type="EMBL" id="LDWR01000012">
    <property type="protein sequence ID" value="KML60938.1"/>
    <property type="molecule type" value="Genomic_DNA"/>
</dbReference>
<protein>
    <submittedName>
        <fullName evidence="2">Uncharacterized protein</fullName>
    </submittedName>
</protein>
<dbReference type="PRINTS" id="PR00364">
    <property type="entry name" value="DISEASERSIST"/>
</dbReference>
<dbReference type="InterPro" id="IPR047738">
    <property type="entry name" value="SAV_2336-like_N"/>
</dbReference>
<evidence type="ECO:0000313" key="3">
    <source>
        <dbReference type="Proteomes" id="UP000036338"/>
    </source>
</evidence>
<sequence length="1373" mass="152336">MHEALIHCLATAGLTSGADEVLDIVWLAARIDAANEAKRPAREAEGEDEMRAEAAEVSPPVTDESTAIRPQPAAALASSPVPQVHRESLYADTVTGTLRGDTLLVPGVARIAATEHYRRALTPFARRVPSWRNGILDEEATATHAADSGVWLPIMRPRRERQFDVALVIEDCTSAEIRRQALGELATILRQDSGLRHVDVYRLSGDVHLRLTNIGNGRDYGMQTLAGDNHGRLVIFATDGTSKRWRNGSVQRFIHGLGQRTSVSMLHMLPRAAWRHTHIGAPSLMLYSSAPAGPNTRMGYEAPWWLDDSEDEGLVIPLLELDPASIGAWARGISSQGGAMPGVYISIPKTEMTEPAPDTAPTPGERVALYRSIVSTAAYDMAVFLSRIDPVTLPIMRLVQRTMQPDTDEGVLAEVLVGGLLQRQTIDDGGQERHYRFFAGVAEALFKELRYSEEDRIKEQLRRVGDALAESARRESAHLATFESPAGNARLSEWALPFADVSRTVLENWRAPEVSVEASTRPPEEPQVFVGREQELGHLRAWRAVAQTESATPLMITGPAGIGKTSLLDYFLSHGLPTQHQAADYVRVNATPGTPLLDTLATHWPDRPQEGNSADWLFDRLRQSRRLVVIDDIDTEAAYEECVALNRQAYDFPMLLAGRYAVGDSTRRENWTVMKLDGLNVETSTTLLRRLSDSAMPQYELIGAIAKALFGLPQALYIAAKILNNSLLQDNLSYWLGLDRQTFKASASLPEAENCFDDLVRRCTPYYHDLCLRWPFKLGRNVKPLQRLALLAHGPMDGATDNLANAIIALPRNTSTRSDDVPDAANIWEAAHALNLVQQRETLRLVPLYAACLRAQYPELAAPAMEQWTAWILKRVEGGESDWPELDSARTALEEWLERSPPDAGNRIGDGFIAYAMEVGPMTAWRSFCHRMASVHKGLLRAKWHLHAATLAQHDNHQAIAMMELHKAAEIADQSSEPGAAEILAKVEALRRTLRGTTPHPPPVTANIQLRDYQHWLSRMAVQATENANLNGGRIGLVLQPIGTGVTNTLIDYVIECRRLKQTVNLPYIIVANSTSIAADISDSFLRSKAVELSGQPLTSTVNSGDELDYLLSKKRRHIIVTTAHCLRKLRDAEDRACLIIGLNLHHQSLTNLKLFKRAIRIQFGDERLLLGRSAIGAFGPLIAQYSRNQAVEAGYLVAPRIRRDRVLLGHKIDKHRLFEDVKIFQEIYKKIFDERLRSGRQPGKVIFITKDIATATLAMNFLREIPEPTLTPIMLGAGQFRDKQLQKFSNVPNASLLVTSAQVASLSLINIDTCYLLSKLSPSALLRVESFVNRPRNNNIAGEIVDFARNDLRIIESAKWRGNQLGENARPS</sequence>
<proteinExistence type="predicted"/>
<evidence type="ECO:0000256" key="1">
    <source>
        <dbReference type="SAM" id="MobiDB-lite"/>
    </source>
</evidence>
<organism evidence="2 3">
    <name type="scientific">Burkholderia cepacia</name>
    <name type="common">Pseudomonas cepacia</name>
    <dbReference type="NCBI Taxonomy" id="292"/>
    <lineage>
        <taxon>Bacteria</taxon>
        <taxon>Pseudomonadati</taxon>
        <taxon>Pseudomonadota</taxon>
        <taxon>Betaproteobacteria</taxon>
        <taxon>Burkholderiales</taxon>
        <taxon>Burkholderiaceae</taxon>
        <taxon>Burkholderia</taxon>
        <taxon>Burkholderia cepacia complex</taxon>
    </lineage>
</organism>
<dbReference type="PATRIC" id="fig|292.27.peg.886"/>
<accession>A0A0J5XAK0</accession>
<comment type="caution">
    <text evidence="2">The sequence shown here is derived from an EMBL/GenBank/DDBJ whole genome shotgun (WGS) entry which is preliminary data.</text>
</comment>
<dbReference type="NCBIfam" id="NF041121">
    <property type="entry name" value="SAV_2336_NTERM"/>
    <property type="match status" value="1"/>
</dbReference>
<dbReference type="RefSeq" id="WP_048244483.1">
    <property type="nucleotide sequence ID" value="NZ_LDWR01000012.1"/>
</dbReference>
<gene>
    <name evidence="2" type="ORF">VL15_07475</name>
</gene>
<dbReference type="SUPFAM" id="SSF52540">
    <property type="entry name" value="P-loop containing nucleoside triphosphate hydrolases"/>
    <property type="match status" value="1"/>
</dbReference>
<dbReference type="Proteomes" id="UP000036338">
    <property type="component" value="Unassembled WGS sequence"/>
</dbReference>
<evidence type="ECO:0000313" key="2">
    <source>
        <dbReference type="EMBL" id="KML60938.1"/>
    </source>
</evidence>
<dbReference type="Gene3D" id="3.40.50.300">
    <property type="entry name" value="P-loop containing nucleotide triphosphate hydrolases"/>
    <property type="match status" value="1"/>
</dbReference>
<name>A0A0J5XAK0_BURCE</name>
<feature type="region of interest" description="Disordered" evidence="1">
    <location>
        <begin position="36"/>
        <end position="66"/>
    </location>
</feature>
<reference evidence="2 3" key="1">
    <citation type="submission" date="2015-05" db="EMBL/GenBank/DDBJ databases">
        <title>Draft genome of Burkholderia cepacia LK29.</title>
        <authorList>
            <person name="Chan X.Y."/>
        </authorList>
    </citation>
    <scope>NUCLEOTIDE SEQUENCE [LARGE SCALE GENOMIC DNA]</scope>
    <source>
        <strain evidence="2 3">LK29</strain>
    </source>
</reference>
<feature type="compositionally biased region" description="Basic and acidic residues" evidence="1">
    <location>
        <begin position="36"/>
        <end position="54"/>
    </location>
</feature>
<dbReference type="InterPro" id="IPR027417">
    <property type="entry name" value="P-loop_NTPase"/>
</dbReference>